<organism evidence="1 2">
    <name type="scientific">Gossypium arboreum</name>
    <name type="common">Tree cotton</name>
    <name type="synonym">Gossypium nanking</name>
    <dbReference type="NCBI Taxonomy" id="29729"/>
    <lineage>
        <taxon>Eukaryota</taxon>
        <taxon>Viridiplantae</taxon>
        <taxon>Streptophyta</taxon>
        <taxon>Embryophyta</taxon>
        <taxon>Tracheophyta</taxon>
        <taxon>Spermatophyta</taxon>
        <taxon>Magnoliopsida</taxon>
        <taxon>eudicotyledons</taxon>
        <taxon>Gunneridae</taxon>
        <taxon>Pentapetalae</taxon>
        <taxon>rosids</taxon>
        <taxon>malvids</taxon>
        <taxon>Malvales</taxon>
        <taxon>Malvaceae</taxon>
        <taxon>Malvoideae</taxon>
        <taxon>Gossypium</taxon>
    </lineage>
</organism>
<proteinExistence type="predicted"/>
<dbReference type="EMBL" id="JARKNE010000001">
    <property type="protein sequence ID" value="KAK5846331.1"/>
    <property type="molecule type" value="Genomic_DNA"/>
</dbReference>
<evidence type="ECO:0000313" key="1">
    <source>
        <dbReference type="EMBL" id="KAK5846331.1"/>
    </source>
</evidence>
<sequence length="97" mass="11399">MVVTSSWLEENEEGPWFGEGESQSWAEYGEKLDYDISGLENIDPSRDSIEEDWPMEIGEGKSVLVVLDFLKFLMKWIWEKLLMDIVMFMILKYQLAL</sequence>
<reference evidence="1 2" key="1">
    <citation type="submission" date="2023-03" db="EMBL/GenBank/DDBJ databases">
        <title>WGS of Gossypium arboreum.</title>
        <authorList>
            <person name="Yu D."/>
        </authorList>
    </citation>
    <scope>NUCLEOTIDE SEQUENCE [LARGE SCALE GENOMIC DNA]</scope>
    <source>
        <tissue evidence="1">Leaf</tissue>
    </source>
</reference>
<accession>A0ABR0R485</accession>
<name>A0ABR0R485_GOSAR</name>
<evidence type="ECO:0000313" key="2">
    <source>
        <dbReference type="Proteomes" id="UP001358586"/>
    </source>
</evidence>
<gene>
    <name evidence="1" type="ORF">PVK06_002614</name>
</gene>
<comment type="caution">
    <text evidence="1">The sequence shown here is derived from an EMBL/GenBank/DDBJ whole genome shotgun (WGS) entry which is preliminary data.</text>
</comment>
<dbReference type="Proteomes" id="UP001358586">
    <property type="component" value="Chromosome 1"/>
</dbReference>
<protein>
    <submittedName>
        <fullName evidence="1">Uncharacterized protein</fullName>
    </submittedName>
</protein>
<keyword evidence="2" id="KW-1185">Reference proteome</keyword>